<dbReference type="InterPro" id="IPR015797">
    <property type="entry name" value="NUDIX_hydrolase-like_dom_sf"/>
</dbReference>
<name>A0ABQ5Z7A5_9SPHN</name>
<dbReference type="CDD" id="cd03424">
    <property type="entry name" value="NUDIX_ADPRase_Nudt5_UGPPase_Nudt14"/>
    <property type="match status" value="1"/>
</dbReference>
<comment type="catalytic activity">
    <reaction evidence="1">
        <text>GDP-alpha-D-mannose + H2O = alpha-D-mannose 1-phosphate + GMP + 2 H(+)</text>
        <dbReference type="Rhea" id="RHEA:27978"/>
        <dbReference type="ChEBI" id="CHEBI:15377"/>
        <dbReference type="ChEBI" id="CHEBI:15378"/>
        <dbReference type="ChEBI" id="CHEBI:57527"/>
        <dbReference type="ChEBI" id="CHEBI:58115"/>
        <dbReference type="ChEBI" id="CHEBI:58409"/>
    </reaction>
</comment>
<dbReference type="PROSITE" id="PS51462">
    <property type="entry name" value="NUDIX"/>
    <property type="match status" value="1"/>
</dbReference>
<dbReference type="Pfam" id="PF00293">
    <property type="entry name" value="NUDIX"/>
    <property type="match status" value="1"/>
</dbReference>
<evidence type="ECO:0000256" key="4">
    <source>
        <dbReference type="ARBA" id="ARBA00016377"/>
    </source>
</evidence>
<evidence type="ECO:0000256" key="7">
    <source>
        <dbReference type="ARBA" id="ARBA00032272"/>
    </source>
</evidence>
<evidence type="ECO:0000256" key="2">
    <source>
        <dbReference type="ARBA" id="ARBA00001946"/>
    </source>
</evidence>
<sequence length="182" mass="19521">MSGDPDLSLPPETMWSGRFVEACRKGRWEYAGRTNGIRAVVILAEHEGQWVLVEQPRAAVGGRCLELPAGLVGDHDDGATIEETAIRELEEETGFTAGRIERLGDFHASPGMLRESFTLVTAHDLRRVGEGGGVAGEEEIIVHLVRKPDLAAFVAARRAAGVAMDVKLLLPLAPFLLATSGA</sequence>
<protein>
    <recommendedName>
        <fullName evidence="4">GDP-mannose pyrophosphatase</fullName>
    </recommendedName>
    <alternativeName>
        <fullName evidence="6">GDP-mannose hydrolase</fullName>
    </alternativeName>
    <alternativeName>
        <fullName evidence="7">GDPMK</fullName>
    </alternativeName>
</protein>
<dbReference type="EMBL" id="BSOO01000008">
    <property type="protein sequence ID" value="GLR47412.1"/>
    <property type="molecule type" value="Genomic_DNA"/>
</dbReference>
<evidence type="ECO:0000256" key="3">
    <source>
        <dbReference type="ARBA" id="ARBA00007275"/>
    </source>
</evidence>
<accession>A0ABQ5Z7A5</accession>
<keyword evidence="10" id="KW-1185">Reference proteome</keyword>
<gene>
    <name evidence="9" type="ORF">GCM10007925_11230</name>
</gene>
<dbReference type="Proteomes" id="UP001156703">
    <property type="component" value="Unassembled WGS sequence"/>
</dbReference>
<evidence type="ECO:0000256" key="6">
    <source>
        <dbReference type="ARBA" id="ARBA00032162"/>
    </source>
</evidence>
<comment type="cofactor">
    <cofactor evidence="2">
        <name>Mg(2+)</name>
        <dbReference type="ChEBI" id="CHEBI:18420"/>
    </cofactor>
</comment>
<comment type="caution">
    <text evidence="9">The sequence shown here is derived from an EMBL/GenBank/DDBJ whole genome shotgun (WGS) entry which is preliminary data.</text>
</comment>
<proteinExistence type="inferred from homology"/>
<dbReference type="InterPro" id="IPR000086">
    <property type="entry name" value="NUDIX_hydrolase_dom"/>
</dbReference>
<reference evidence="10" key="1">
    <citation type="journal article" date="2019" name="Int. J. Syst. Evol. Microbiol.">
        <title>The Global Catalogue of Microorganisms (GCM) 10K type strain sequencing project: providing services to taxonomists for standard genome sequencing and annotation.</title>
        <authorList>
            <consortium name="The Broad Institute Genomics Platform"/>
            <consortium name="The Broad Institute Genome Sequencing Center for Infectious Disease"/>
            <person name="Wu L."/>
            <person name="Ma J."/>
        </authorList>
    </citation>
    <scope>NUCLEOTIDE SEQUENCE [LARGE SCALE GENOMIC DNA]</scope>
    <source>
        <strain evidence="10">NBRC 102146</strain>
    </source>
</reference>
<dbReference type="PANTHER" id="PTHR11839">
    <property type="entry name" value="UDP/ADP-SUGAR PYROPHOSPHATASE"/>
    <property type="match status" value="1"/>
</dbReference>
<keyword evidence="5" id="KW-0378">Hydrolase</keyword>
<comment type="similarity">
    <text evidence="3">Belongs to the Nudix hydrolase family. NudK subfamily.</text>
</comment>
<evidence type="ECO:0000256" key="1">
    <source>
        <dbReference type="ARBA" id="ARBA00000847"/>
    </source>
</evidence>
<feature type="domain" description="Nudix hydrolase" evidence="8">
    <location>
        <begin position="35"/>
        <end position="168"/>
    </location>
</feature>
<dbReference type="PANTHER" id="PTHR11839:SF18">
    <property type="entry name" value="NUDIX HYDROLASE DOMAIN-CONTAINING PROTEIN"/>
    <property type="match status" value="1"/>
</dbReference>
<evidence type="ECO:0000313" key="9">
    <source>
        <dbReference type="EMBL" id="GLR47412.1"/>
    </source>
</evidence>
<dbReference type="Gene3D" id="3.90.79.10">
    <property type="entry name" value="Nucleoside Triphosphate Pyrophosphohydrolase"/>
    <property type="match status" value="1"/>
</dbReference>
<evidence type="ECO:0000256" key="5">
    <source>
        <dbReference type="ARBA" id="ARBA00022801"/>
    </source>
</evidence>
<evidence type="ECO:0000259" key="8">
    <source>
        <dbReference type="PROSITE" id="PS51462"/>
    </source>
</evidence>
<organism evidence="9 10">
    <name type="scientific">Sphingomonas astaxanthinifaciens DSM 22298</name>
    <dbReference type="NCBI Taxonomy" id="1123267"/>
    <lineage>
        <taxon>Bacteria</taxon>
        <taxon>Pseudomonadati</taxon>
        <taxon>Pseudomonadota</taxon>
        <taxon>Alphaproteobacteria</taxon>
        <taxon>Sphingomonadales</taxon>
        <taxon>Sphingomonadaceae</taxon>
        <taxon>Sphingomonas</taxon>
    </lineage>
</organism>
<dbReference type="SUPFAM" id="SSF55811">
    <property type="entry name" value="Nudix"/>
    <property type="match status" value="1"/>
</dbReference>
<evidence type="ECO:0000313" key="10">
    <source>
        <dbReference type="Proteomes" id="UP001156703"/>
    </source>
</evidence>